<proteinExistence type="predicted"/>
<evidence type="ECO:0000256" key="1">
    <source>
        <dbReference type="SAM" id="MobiDB-lite"/>
    </source>
</evidence>
<dbReference type="eggNOG" id="ENOG502S7B9">
    <property type="taxonomic scope" value="Eukaryota"/>
</dbReference>
<feature type="region of interest" description="Disordered" evidence="1">
    <location>
        <begin position="151"/>
        <end position="362"/>
    </location>
</feature>
<dbReference type="PANTHER" id="PTHR14689:SF0">
    <property type="entry name" value="COILED-COIL DOMAIN-CONTAINING PROTEIN 82"/>
    <property type="match status" value="1"/>
</dbReference>
<feature type="compositionally biased region" description="Basic residues" evidence="1">
    <location>
        <begin position="55"/>
        <end position="66"/>
    </location>
</feature>
<accession>S9R8V8</accession>
<feature type="compositionally biased region" description="Basic and acidic residues" evidence="1">
    <location>
        <begin position="83"/>
        <end position="105"/>
    </location>
</feature>
<dbReference type="InterPro" id="IPR025451">
    <property type="entry name" value="DUF4211"/>
</dbReference>
<dbReference type="VEuPathDB" id="FungiDB:SOCG_04672"/>
<feature type="compositionally biased region" description="Acidic residues" evidence="1">
    <location>
        <begin position="344"/>
        <end position="362"/>
    </location>
</feature>
<protein>
    <submittedName>
        <fullName evidence="3">Fungal protein</fullName>
    </submittedName>
</protein>
<evidence type="ECO:0000313" key="4">
    <source>
        <dbReference type="Proteomes" id="UP000016088"/>
    </source>
</evidence>
<feature type="compositionally biased region" description="Basic and acidic residues" evidence="1">
    <location>
        <begin position="181"/>
        <end position="197"/>
    </location>
</feature>
<dbReference type="RefSeq" id="XP_013020718.1">
    <property type="nucleotide sequence ID" value="XM_013165264.1"/>
</dbReference>
<keyword evidence="4" id="KW-1185">Reference proteome</keyword>
<dbReference type="OrthoDB" id="21499at2759"/>
<reference evidence="3 4" key="1">
    <citation type="journal article" date="2011" name="Science">
        <title>Comparative functional genomics of the fission yeasts.</title>
        <authorList>
            <person name="Rhind N."/>
            <person name="Chen Z."/>
            <person name="Yassour M."/>
            <person name="Thompson D.A."/>
            <person name="Haas B.J."/>
            <person name="Habib N."/>
            <person name="Wapinski I."/>
            <person name="Roy S."/>
            <person name="Lin M.F."/>
            <person name="Heiman D.I."/>
            <person name="Young S.K."/>
            <person name="Furuya K."/>
            <person name="Guo Y."/>
            <person name="Pidoux A."/>
            <person name="Chen H.M."/>
            <person name="Robbertse B."/>
            <person name="Goldberg J.M."/>
            <person name="Aoki K."/>
            <person name="Bayne E.H."/>
            <person name="Berlin A.M."/>
            <person name="Desjardins C.A."/>
            <person name="Dobbs E."/>
            <person name="Dukaj L."/>
            <person name="Fan L."/>
            <person name="FitzGerald M.G."/>
            <person name="French C."/>
            <person name="Gujja S."/>
            <person name="Hansen K."/>
            <person name="Keifenheim D."/>
            <person name="Levin J.Z."/>
            <person name="Mosher R.A."/>
            <person name="Mueller C.A."/>
            <person name="Pfiffner J."/>
            <person name="Priest M."/>
            <person name="Russ C."/>
            <person name="Smialowska A."/>
            <person name="Swoboda P."/>
            <person name="Sykes S.M."/>
            <person name="Vaughn M."/>
            <person name="Vengrova S."/>
            <person name="Yoder R."/>
            <person name="Zeng Q."/>
            <person name="Allshire R."/>
            <person name="Baulcombe D."/>
            <person name="Birren B.W."/>
            <person name="Brown W."/>
            <person name="Ekwall K."/>
            <person name="Kellis M."/>
            <person name="Leatherwood J."/>
            <person name="Levin H."/>
            <person name="Margalit H."/>
            <person name="Martienssen R."/>
            <person name="Nieduszynski C.A."/>
            <person name="Spatafora J.W."/>
            <person name="Friedman N."/>
            <person name="Dalgaard J.Z."/>
            <person name="Baumann P."/>
            <person name="Niki H."/>
            <person name="Regev A."/>
            <person name="Nusbaum C."/>
        </authorList>
    </citation>
    <scope>NUCLEOTIDE SEQUENCE [LARGE SCALE GENOMIC DNA]</scope>
    <source>
        <strain evidence="4">yFS286</strain>
    </source>
</reference>
<name>S9R8V8_SCHOY</name>
<feature type="compositionally biased region" description="Polar residues" evidence="1">
    <location>
        <begin position="166"/>
        <end position="180"/>
    </location>
</feature>
<dbReference type="OMA" id="WRDFHIN"/>
<evidence type="ECO:0000313" key="3">
    <source>
        <dbReference type="EMBL" id="EPX70534.1"/>
    </source>
</evidence>
<dbReference type="GO" id="GO:0005634">
    <property type="term" value="C:nucleus"/>
    <property type="evidence" value="ECO:0007669"/>
    <property type="project" value="TreeGrafter"/>
</dbReference>
<dbReference type="EMBL" id="KE503208">
    <property type="protein sequence ID" value="EPX70534.1"/>
    <property type="molecule type" value="Genomic_DNA"/>
</dbReference>
<feature type="domain" description="DUF4211" evidence="2">
    <location>
        <begin position="353"/>
        <end position="486"/>
    </location>
</feature>
<feature type="compositionally biased region" description="Basic and acidic residues" evidence="1">
    <location>
        <begin position="151"/>
        <end position="165"/>
    </location>
</feature>
<feature type="compositionally biased region" description="Basic residues" evidence="1">
    <location>
        <begin position="1"/>
        <end position="12"/>
    </location>
</feature>
<feature type="compositionally biased region" description="Basic and acidic residues" evidence="1">
    <location>
        <begin position="271"/>
        <end position="285"/>
    </location>
</feature>
<sequence>MTRKQRKNRKKLEKGFRNIESMLEGSSKHKPAEHEIRNNDHSQTNSGSPDVYERKQKRKSSKKKQKIYGAEPLIQQKLPEAYAKQHTEKSKLKSREDNTKIEEVIHPAPSFQNDSSTNEIRQKDLLSYDENDAQDMIKSKVTVDVQYSQKNAEHLRDTSLDKKNQIIESSPTKDMNNPTLRSDEIGEHYSDSDHSDSEFISPFKSRKSPRKVFLSDSEFEDSNESLSNVPLSKVESDFVARNPKRRKHLPYSSEDEAPERPSDGKYANANENKRDDFDTEVKQEAEDLESLCSDEDEKHKRNRNPNKKAFHEKLELIRKKRQGNTSTNAEENASDSASEKTETSDDDSSNEESFIVDEEEEEEVMGARALLPPEFSMTSHQGLRAHFANFLRYHIKQLMNLQTEINIDDHLLFSCKTIRRRLFSSVESNVISSIWKPSFISILKNRPSMTNRRCEATYGCDACNIHSRLSTQLVRFKGHLYDRDTYKTLENDPEYHEESKKDWLLGSSCYERARLAHKIFHWEYDVNKEITTQLSLAGYFEAPVQFLDQMYHALEENNYPESSWQEYCKLLKFASPSSLSSWPSGYRNRG</sequence>
<evidence type="ECO:0000259" key="2">
    <source>
        <dbReference type="Pfam" id="PF13926"/>
    </source>
</evidence>
<dbReference type="AlphaFoldDB" id="S9R8V8"/>
<feature type="region of interest" description="Disordered" evidence="1">
    <location>
        <begin position="1"/>
        <end position="121"/>
    </location>
</feature>
<dbReference type="PANTHER" id="PTHR14689">
    <property type="entry name" value="PHORBOL-ESTER_DAG-TYPE DOMAIN-CONTAINING PROTEIN"/>
    <property type="match status" value="1"/>
</dbReference>
<dbReference type="GeneID" id="25033634"/>
<gene>
    <name evidence="3" type="ORF">SOCG_04672</name>
</gene>
<dbReference type="HOGENOM" id="CLU_462435_0_0_1"/>
<dbReference type="Pfam" id="PF13926">
    <property type="entry name" value="DUF4211"/>
    <property type="match status" value="1"/>
</dbReference>
<feature type="compositionally biased region" description="Acidic residues" evidence="1">
    <location>
        <begin position="286"/>
        <end position="295"/>
    </location>
</feature>
<organism evidence="3 4">
    <name type="scientific">Schizosaccharomyces octosporus (strain yFS286)</name>
    <name type="common">Fission yeast</name>
    <name type="synonym">Octosporomyces octosporus</name>
    <dbReference type="NCBI Taxonomy" id="483514"/>
    <lineage>
        <taxon>Eukaryota</taxon>
        <taxon>Fungi</taxon>
        <taxon>Dikarya</taxon>
        <taxon>Ascomycota</taxon>
        <taxon>Taphrinomycotina</taxon>
        <taxon>Schizosaccharomycetes</taxon>
        <taxon>Schizosaccharomycetales</taxon>
        <taxon>Schizosaccharomycetaceae</taxon>
        <taxon>Schizosaccharomyces</taxon>
    </lineage>
</organism>
<dbReference type="Proteomes" id="UP000016088">
    <property type="component" value="Unassembled WGS sequence"/>
</dbReference>
<feature type="compositionally biased region" description="Polar residues" evidence="1">
    <location>
        <begin position="110"/>
        <end position="119"/>
    </location>
</feature>
<feature type="compositionally biased region" description="Basic and acidic residues" evidence="1">
    <location>
        <begin position="26"/>
        <end position="40"/>
    </location>
</feature>